<dbReference type="Pfam" id="PF13896">
    <property type="entry name" value="Glyco_transf_49"/>
    <property type="match status" value="1"/>
</dbReference>
<dbReference type="Gene3D" id="2.115.10.20">
    <property type="entry name" value="Glycosyl hydrolase domain, family 43"/>
    <property type="match status" value="2"/>
</dbReference>
<feature type="compositionally biased region" description="Pro residues" evidence="1">
    <location>
        <begin position="422"/>
        <end position="435"/>
    </location>
</feature>
<dbReference type="PANTHER" id="PTHR35279:SF1">
    <property type="entry name" value="ARABINANASE_LEVANSUCRASE_INVERTASE"/>
    <property type="match status" value="1"/>
</dbReference>
<feature type="region of interest" description="Disordered" evidence="1">
    <location>
        <begin position="411"/>
        <end position="437"/>
    </location>
</feature>
<evidence type="ECO:0000256" key="1">
    <source>
        <dbReference type="SAM" id="MobiDB-lite"/>
    </source>
</evidence>
<proteinExistence type="predicted"/>
<keyword evidence="3" id="KW-1185">Reference proteome</keyword>
<reference evidence="2 3" key="1">
    <citation type="journal article" date="2024" name="Nat. Commun.">
        <title>Phylogenomics reveals the evolutionary origins of lichenization in chlorophyte algae.</title>
        <authorList>
            <person name="Puginier C."/>
            <person name="Libourel C."/>
            <person name="Otte J."/>
            <person name="Skaloud P."/>
            <person name="Haon M."/>
            <person name="Grisel S."/>
            <person name="Petersen M."/>
            <person name="Berrin J.G."/>
            <person name="Delaux P.M."/>
            <person name="Dal Grande F."/>
            <person name="Keller J."/>
        </authorList>
    </citation>
    <scope>NUCLEOTIDE SEQUENCE [LARGE SCALE GENOMIC DNA]</scope>
    <source>
        <strain evidence="2 3">SAG 2043</strain>
    </source>
</reference>
<protein>
    <recommendedName>
        <fullName evidence="4">Glycosyltransferase</fullName>
    </recommendedName>
</protein>
<name>A0AAW1P666_9CHLO</name>
<accession>A0AAW1P666</accession>
<dbReference type="PANTHER" id="PTHR35279">
    <property type="match status" value="1"/>
</dbReference>
<evidence type="ECO:0000313" key="3">
    <source>
        <dbReference type="Proteomes" id="UP001489004"/>
    </source>
</evidence>
<evidence type="ECO:0000313" key="2">
    <source>
        <dbReference type="EMBL" id="KAK9805256.1"/>
    </source>
</evidence>
<dbReference type="AlphaFoldDB" id="A0AAW1P666"/>
<dbReference type="SUPFAM" id="SSF75005">
    <property type="entry name" value="Arabinanase/levansucrase/invertase"/>
    <property type="match status" value="2"/>
</dbReference>
<comment type="caution">
    <text evidence="2">The sequence shown here is derived from an EMBL/GenBank/DDBJ whole genome shotgun (WGS) entry which is preliminary data.</text>
</comment>
<evidence type="ECO:0008006" key="4">
    <source>
        <dbReference type="Google" id="ProtNLM"/>
    </source>
</evidence>
<organism evidence="2 3">
    <name type="scientific">[Myrmecia] bisecta</name>
    <dbReference type="NCBI Taxonomy" id="41462"/>
    <lineage>
        <taxon>Eukaryota</taxon>
        <taxon>Viridiplantae</taxon>
        <taxon>Chlorophyta</taxon>
        <taxon>core chlorophytes</taxon>
        <taxon>Trebouxiophyceae</taxon>
        <taxon>Trebouxiales</taxon>
        <taxon>Trebouxiaceae</taxon>
        <taxon>Myrmecia</taxon>
    </lineage>
</organism>
<dbReference type="InterPro" id="IPR023296">
    <property type="entry name" value="Glyco_hydro_beta-prop_sf"/>
</dbReference>
<gene>
    <name evidence="2" type="ORF">WJX72_009116</name>
</gene>
<sequence>MHSCRPGALRSTTRRPAKLDKHCRLCRAQQRTEGSQNGSAAVLREVQQDGLIFGPGQAGAWDEAGVGSPVVRCYLGDNEQRWYMWYSGRGREAPSLDPVAPASGSAGVAISSDGVNWTRGHGPVAGARGEDKAGDVGMVLAPNGDWWTHDTCHLTVSDVQVMSNSAKDTGAVYWMYYSGGSFEPAAAPAGIPGLRPGTEVEGLRMRPGLAMSQDARNWARIEGDHHSGALFDTGEEGDWDELFIASPQVINAGPEDMRMYYHSYDARRQKYVVGLATSPDGFRWQRQGPIFAGGDDANAFDGRGAAARHVVRDSASKRYVMFYEAVADDDRRSIGLAVSRDGLRGWARLDRAVLEAAAGGDGSAWDAGGVAVQSWWRPAAVGGKIGKLCGAAAVSLHATTCHVPFMVREPDSITRPQQQQQPPEPPGLDPLPPAETPLGPFCPNVSADAVPNLRPIRQWPPSRPPEPSQVTLATQLNMDRLDMLRNQCILWAGPLAVVVYAPIWRGRLLSLENQALNNTAVEELPGQLEGFIRRAEAGGSCTLTMELVSEDLGAWMDLALYPFNALRNRALALVQTELVLLLDADFLPSLSLSAALAQPQALAELKRLADARFAVVLPAFATPDAAPDATLVTRLVGEGKPAAVAAFAAGQIVGFQLERYPKGHASTNYQRWVTAKKPYLTDYDEGYEPYLIVARKYIPWYDERFRGYGQDKVVQVLNMAGWLQFVVHPTAFVVHQPHSQGKMHNLTAALGQWDELMRLYMATRLQIFRHRYVPVSARSCNEASALPRWEAPAHQQHMVELAGEDVAAFKARHRAERRALREPRKRVTWQAKTGV</sequence>
<dbReference type="EMBL" id="JALJOR010000016">
    <property type="protein sequence ID" value="KAK9805256.1"/>
    <property type="molecule type" value="Genomic_DNA"/>
</dbReference>
<dbReference type="Proteomes" id="UP001489004">
    <property type="component" value="Unassembled WGS sequence"/>
</dbReference>